<evidence type="ECO:0000259" key="1">
    <source>
        <dbReference type="Pfam" id="PF07872"/>
    </source>
</evidence>
<dbReference type="Proteomes" id="UP000192486">
    <property type="component" value="Chromosome"/>
</dbReference>
<protein>
    <recommendedName>
        <fullName evidence="1">DUF1659 domain-containing protein</fullName>
    </recommendedName>
</protein>
<feature type="domain" description="DUF1659" evidence="1">
    <location>
        <begin position="5"/>
        <end position="73"/>
    </location>
</feature>
<gene>
    <name evidence="2" type="ORF">SporoS204_00850</name>
</gene>
<reference evidence="2 3" key="1">
    <citation type="submission" date="2016-04" db="EMBL/GenBank/DDBJ databases">
        <title>Comparative Genomics and Epigenetics of Sporosarcina ureae.</title>
        <authorList>
            <person name="Oliver A.S."/>
            <person name="Cooper K.K."/>
        </authorList>
    </citation>
    <scope>NUCLEOTIDE SEQUENCE [LARGE SCALE GENOMIC DNA]</scope>
    <source>
        <strain evidence="2 3">S204</strain>
    </source>
</reference>
<name>A0ABN4YSB0_SPOUR</name>
<dbReference type="InterPro" id="IPR012454">
    <property type="entry name" value="DUF1659"/>
</dbReference>
<accession>A0ABN4YSB0</accession>
<dbReference type="RefSeq" id="WP_037561773.1">
    <property type="nucleotide sequence ID" value="NZ_CP015108.1"/>
</dbReference>
<evidence type="ECO:0000313" key="3">
    <source>
        <dbReference type="Proteomes" id="UP000192486"/>
    </source>
</evidence>
<dbReference type="EMBL" id="CP015108">
    <property type="protein sequence ID" value="ARF12845.1"/>
    <property type="molecule type" value="Genomic_DNA"/>
</dbReference>
<sequence>MAASLEFSQATARIHFNAGVNEKGHFIHKIKTYKFINDDATPANMYTALTQLASLSSYPFIQLEKVVTEDIHN</sequence>
<evidence type="ECO:0000313" key="2">
    <source>
        <dbReference type="EMBL" id="ARF12845.1"/>
    </source>
</evidence>
<dbReference type="Pfam" id="PF07872">
    <property type="entry name" value="DUF1659"/>
    <property type="match status" value="1"/>
</dbReference>
<keyword evidence="3" id="KW-1185">Reference proteome</keyword>
<proteinExistence type="predicted"/>
<organism evidence="2 3">
    <name type="scientific">Sporosarcina ureae</name>
    <dbReference type="NCBI Taxonomy" id="1571"/>
    <lineage>
        <taxon>Bacteria</taxon>
        <taxon>Bacillati</taxon>
        <taxon>Bacillota</taxon>
        <taxon>Bacilli</taxon>
        <taxon>Bacillales</taxon>
        <taxon>Caryophanaceae</taxon>
        <taxon>Sporosarcina</taxon>
    </lineage>
</organism>